<dbReference type="PROSITE" id="PS51677">
    <property type="entry name" value="NODB"/>
    <property type="match status" value="1"/>
</dbReference>
<evidence type="ECO:0000259" key="1">
    <source>
        <dbReference type="PROSITE" id="PS51677"/>
    </source>
</evidence>
<dbReference type="InterPro" id="IPR050248">
    <property type="entry name" value="Polysacc_deacetylase_ArnD"/>
</dbReference>
<evidence type="ECO:0000313" key="2">
    <source>
        <dbReference type="EMBL" id="GAA4135840.1"/>
    </source>
</evidence>
<name>A0ABP7YGB6_9ACTN</name>
<dbReference type="RefSeq" id="WP_048457093.1">
    <property type="nucleotide sequence ID" value="NZ_BAABBU010000014.1"/>
</dbReference>
<dbReference type="Pfam" id="PF01522">
    <property type="entry name" value="Polysacc_deac_1"/>
    <property type="match status" value="1"/>
</dbReference>
<evidence type="ECO:0000313" key="3">
    <source>
        <dbReference type="Proteomes" id="UP001501845"/>
    </source>
</evidence>
<feature type="domain" description="NodB homology" evidence="1">
    <location>
        <begin position="69"/>
        <end position="251"/>
    </location>
</feature>
<keyword evidence="3" id="KW-1185">Reference proteome</keyword>
<comment type="caution">
    <text evidence="2">The sequence shown here is derived from an EMBL/GenBank/DDBJ whole genome shotgun (WGS) entry which is preliminary data.</text>
</comment>
<proteinExistence type="predicted"/>
<dbReference type="Gene3D" id="3.20.20.370">
    <property type="entry name" value="Glycoside hydrolase/deacetylase"/>
    <property type="match status" value="1"/>
</dbReference>
<dbReference type="PANTHER" id="PTHR10587">
    <property type="entry name" value="GLYCOSYL TRANSFERASE-RELATED"/>
    <property type="match status" value="1"/>
</dbReference>
<dbReference type="SUPFAM" id="SSF88713">
    <property type="entry name" value="Glycoside hydrolase/deacetylase"/>
    <property type="match status" value="1"/>
</dbReference>
<dbReference type="InterPro" id="IPR002509">
    <property type="entry name" value="NODB_dom"/>
</dbReference>
<sequence>MARHGGGRSWYGKVVGAALGVTMLAVGASVYTAQADVVNGTPEAGASAKPAALKRVSPTIAHASDAGPRGVNITIDDGPDPRWTPQVLELLREEGVKATFCLTGIQAQAHPGLVKEIVADGHVLCDHSVSHDTAMDRKSEAYQSKEILDAERMITEASGGVRPLYYRAPGGAFTPHSRAVAASRGMRPLGWNVDTKDFEQPGADSIVETVRRELPNGPTILFHDAGGDRAQTVEALRRVLPWLKEEGHPFGFPVR</sequence>
<gene>
    <name evidence="2" type="ORF">GCM10022285_30030</name>
</gene>
<accession>A0ABP7YGB6</accession>
<dbReference type="CDD" id="cd10917">
    <property type="entry name" value="CE4_NodB_like_6s_7s"/>
    <property type="match status" value="1"/>
</dbReference>
<dbReference type="InterPro" id="IPR011330">
    <property type="entry name" value="Glyco_hydro/deAcase_b/a-brl"/>
</dbReference>
<dbReference type="Proteomes" id="UP001501845">
    <property type="component" value="Unassembled WGS sequence"/>
</dbReference>
<reference evidence="3" key="1">
    <citation type="journal article" date="2019" name="Int. J. Syst. Evol. Microbiol.">
        <title>The Global Catalogue of Microorganisms (GCM) 10K type strain sequencing project: providing services to taxonomists for standard genome sequencing and annotation.</title>
        <authorList>
            <consortium name="The Broad Institute Genomics Platform"/>
            <consortium name="The Broad Institute Genome Sequencing Center for Infectious Disease"/>
            <person name="Wu L."/>
            <person name="Ma J."/>
        </authorList>
    </citation>
    <scope>NUCLEOTIDE SEQUENCE [LARGE SCALE GENOMIC DNA]</scope>
    <source>
        <strain evidence="3">JCM 17589</strain>
    </source>
</reference>
<dbReference type="PANTHER" id="PTHR10587:SF137">
    <property type="entry name" value="4-DEOXY-4-FORMAMIDO-L-ARABINOSE-PHOSPHOUNDECAPRENOL DEFORMYLASE ARND-RELATED"/>
    <property type="match status" value="1"/>
</dbReference>
<organism evidence="2 3">
    <name type="scientific">Streptomyces tunisiensis</name>
    <dbReference type="NCBI Taxonomy" id="948699"/>
    <lineage>
        <taxon>Bacteria</taxon>
        <taxon>Bacillati</taxon>
        <taxon>Actinomycetota</taxon>
        <taxon>Actinomycetes</taxon>
        <taxon>Kitasatosporales</taxon>
        <taxon>Streptomycetaceae</taxon>
        <taxon>Streptomyces</taxon>
    </lineage>
</organism>
<dbReference type="EMBL" id="BAABBU010000014">
    <property type="protein sequence ID" value="GAA4135840.1"/>
    <property type="molecule type" value="Genomic_DNA"/>
</dbReference>
<protein>
    <submittedName>
        <fullName evidence="2">Polysaccharide deacetylase family protein</fullName>
    </submittedName>
</protein>